<reference evidence="1 2" key="1">
    <citation type="journal article" date="2010" name="Environ. Microbiol.">
        <title>Genomic analysis of oceanic cyanobacterial myoviruses compared with T4-like myoviruses from diverse hosts and environments.</title>
        <authorList>
            <person name="Sullivan M.B."/>
            <person name="Huang K.H."/>
            <person name="Ignacio-Espinoza J.C."/>
            <person name="Berlin A.M."/>
            <person name="Kelly L."/>
            <person name="Weigele P.R."/>
            <person name="DeFrancesco A.S."/>
            <person name="Kern S.E."/>
            <person name="Thompson L.R."/>
            <person name="Young S."/>
            <person name="Yandava C."/>
            <person name="Fu R."/>
            <person name="Krastins B."/>
            <person name="Chase M."/>
            <person name="Sarracino D."/>
            <person name="Osburne M.S."/>
            <person name="Henn M.R."/>
            <person name="Chisholm S.W."/>
        </authorList>
    </citation>
    <scope>NUCLEOTIDE SEQUENCE [LARGE SCALE GENOMIC DNA]</scope>
    <source>
        <strain evidence="1">6501-1</strain>
    </source>
</reference>
<gene>
    <name evidence="1" type="ORF">SSM1_007</name>
</gene>
<sequence length="35" mass="3951">MLDDVVPFQNVYIPSFHGRSDDLDRSSSLQIERGG</sequence>
<organism evidence="1 2">
    <name type="scientific">Synechococcus phage S-SM1</name>
    <dbReference type="NCBI Taxonomy" id="444859"/>
    <lineage>
        <taxon>Viruses</taxon>
        <taxon>Duplodnaviria</taxon>
        <taxon>Heunggongvirae</taxon>
        <taxon>Uroviricota</taxon>
        <taxon>Caudoviricetes</taxon>
        <taxon>Pantevenvirales</taxon>
        <taxon>Kyanoviridae</taxon>
        <taxon>Thetisvirus</taxon>
        <taxon>Thetisvirus ssm1</taxon>
    </lineage>
</organism>
<dbReference type="KEGG" id="vg:10327616"/>
<evidence type="ECO:0000313" key="2">
    <source>
        <dbReference type="Proteomes" id="UP000006523"/>
    </source>
</evidence>
<dbReference type="Proteomes" id="UP000006523">
    <property type="component" value="Segment"/>
</dbReference>
<dbReference type="RefSeq" id="YP_004322903.1">
    <property type="nucleotide sequence ID" value="NC_015282.1"/>
</dbReference>
<dbReference type="EMBL" id="GU071094">
    <property type="protein sequence ID" value="ADO97338.1"/>
    <property type="molecule type" value="Genomic_DNA"/>
</dbReference>
<keyword evidence="2" id="KW-1185">Reference proteome</keyword>
<name>E3SI19_9CAUD</name>
<dbReference type="GeneID" id="10327616"/>
<evidence type="ECO:0000313" key="1">
    <source>
        <dbReference type="EMBL" id="ADO97338.1"/>
    </source>
</evidence>
<proteinExistence type="predicted"/>
<protein>
    <submittedName>
        <fullName evidence="1">Uncharacterized protein</fullName>
    </submittedName>
</protein>
<accession>E3SI19</accession>